<organism evidence="1 2">
    <name type="scientific">Galemys pyrenaicus</name>
    <name type="common">Iberian desman</name>
    <name type="synonym">Pyrenean desman</name>
    <dbReference type="NCBI Taxonomy" id="202257"/>
    <lineage>
        <taxon>Eukaryota</taxon>
        <taxon>Metazoa</taxon>
        <taxon>Chordata</taxon>
        <taxon>Craniata</taxon>
        <taxon>Vertebrata</taxon>
        <taxon>Euteleostomi</taxon>
        <taxon>Mammalia</taxon>
        <taxon>Eutheria</taxon>
        <taxon>Laurasiatheria</taxon>
        <taxon>Eulipotyphla</taxon>
        <taxon>Talpidae</taxon>
        <taxon>Galemys</taxon>
    </lineage>
</organism>
<accession>A0A8J6DU32</accession>
<dbReference type="Proteomes" id="UP000700334">
    <property type="component" value="Unassembled WGS sequence"/>
</dbReference>
<reference evidence="1" key="1">
    <citation type="journal article" date="2021" name="Evol. Appl.">
        <title>The genome of the Pyrenean desman and the effects of bottlenecks and inbreeding on the genomic landscape of an endangered species.</title>
        <authorList>
            <person name="Escoda L."/>
            <person name="Castresana J."/>
        </authorList>
    </citation>
    <scope>NUCLEOTIDE SEQUENCE</scope>
    <source>
        <strain evidence="1">IBE-C5619</strain>
    </source>
</reference>
<feature type="non-terminal residue" evidence="1">
    <location>
        <position position="1"/>
    </location>
</feature>
<proteinExistence type="predicted"/>
<dbReference type="EMBL" id="JAGFMF010011455">
    <property type="protein sequence ID" value="KAG8521992.1"/>
    <property type="molecule type" value="Genomic_DNA"/>
</dbReference>
<comment type="caution">
    <text evidence="1">The sequence shown here is derived from an EMBL/GenBank/DDBJ whole genome shotgun (WGS) entry which is preliminary data.</text>
</comment>
<gene>
    <name evidence="1" type="ORF">J0S82_016439</name>
</gene>
<dbReference type="AlphaFoldDB" id="A0A8J6DU32"/>
<evidence type="ECO:0000313" key="1">
    <source>
        <dbReference type="EMBL" id="KAG8521992.1"/>
    </source>
</evidence>
<keyword evidence="2" id="KW-1185">Reference proteome</keyword>
<sequence>EPSPTRSRWLSRDQDFRLSCAKWTLPSPTTRVLLQWVSCDRRWPRKFCSCVAPSPVRPMGATEKEEQSLLQRLSKKDFRVTGCLQVLSLPPPSLRRQTSRKACRCPLCLSSSCLLKTGVPSLPLKSGLQFPMLRPLSEKE</sequence>
<name>A0A8J6DU32_GALPY</name>
<evidence type="ECO:0000313" key="2">
    <source>
        <dbReference type="Proteomes" id="UP000700334"/>
    </source>
</evidence>
<protein>
    <submittedName>
        <fullName evidence="1">Uncharacterized protein</fullName>
    </submittedName>
</protein>